<organism evidence="2 3">
    <name type="scientific">Letharia columbiana</name>
    <dbReference type="NCBI Taxonomy" id="112416"/>
    <lineage>
        <taxon>Eukaryota</taxon>
        <taxon>Fungi</taxon>
        <taxon>Dikarya</taxon>
        <taxon>Ascomycota</taxon>
        <taxon>Pezizomycotina</taxon>
        <taxon>Lecanoromycetes</taxon>
        <taxon>OSLEUM clade</taxon>
        <taxon>Lecanoromycetidae</taxon>
        <taxon>Lecanorales</taxon>
        <taxon>Lecanorineae</taxon>
        <taxon>Parmeliaceae</taxon>
        <taxon>Letharia</taxon>
    </lineage>
</organism>
<dbReference type="RefSeq" id="XP_037166921.1">
    <property type="nucleotide sequence ID" value="XM_037306411.1"/>
</dbReference>
<dbReference type="FunFam" id="3.30.1050.10:FF:000001">
    <property type="entry name" value="Putative Non-specific lipid-transfer protein"/>
    <property type="match status" value="1"/>
</dbReference>
<proteinExistence type="predicted"/>
<gene>
    <name evidence="2" type="ORF">HO173_004487</name>
</gene>
<reference evidence="2 3" key="1">
    <citation type="journal article" date="2020" name="Genomics">
        <title>Complete, high-quality genomes from long-read metagenomic sequencing of two wolf lichen thalli reveals enigmatic genome architecture.</title>
        <authorList>
            <person name="McKenzie S.K."/>
            <person name="Walston R.F."/>
            <person name="Allen J.L."/>
        </authorList>
    </citation>
    <scope>NUCLEOTIDE SEQUENCE [LARGE SCALE GENOMIC DNA]</scope>
    <source>
        <strain evidence="2">WasteWater2</strain>
    </source>
</reference>
<comment type="caution">
    <text evidence="2">The sequence shown here is derived from an EMBL/GenBank/DDBJ whole genome shotgun (WGS) entry which is preliminary data.</text>
</comment>
<dbReference type="InterPro" id="IPR003033">
    <property type="entry name" value="SCP2_sterol-bd_dom"/>
</dbReference>
<dbReference type="SUPFAM" id="SSF55718">
    <property type="entry name" value="SCP-like"/>
    <property type="match status" value="1"/>
</dbReference>
<dbReference type="InterPro" id="IPR036527">
    <property type="entry name" value="SCP2_sterol-bd_dom_sf"/>
</dbReference>
<dbReference type="Pfam" id="PF02036">
    <property type="entry name" value="SCP2"/>
    <property type="match status" value="1"/>
</dbReference>
<dbReference type="OrthoDB" id="10265837at2759"/>
<dbReference type="AlphaFoldDB" id="A0A8H6FZC6"/>
<feature type="domain" description="SCP2" evidence="1">
    <location>
        <begin position="20"/>
        <end position="121"/>
    </location>
</feature>
<accession>A0A8H6FZC6</accession>
<evidence type="ECO:0000313" key="2">
    <source>
        <dbReference type="EMBL" id="KAF6237597.1"/>
    </source>
</evidence>
<dbReference type="PANTHER" id="PTHR10094:SF25">
    <property type="entry name" value="SCP2 STEROL-BINDING DOMAIN-CONTAINING PROTEIN 1"/>
    <property type="match status" value="1"/>
</dbReference>
<dbReference type="GO" id="GO:0005829">
    <property type="term" value="C:cytosol"/>
    <property type="evidence" value="ECO:0007669"/>
    <property type="project" value="TreeGrafter"/>
</dbReference>
<dbReference type="EMBL" id="JACCJC010000014">
    <property type="protein sequence ID" value="KAF6237597.1"/>
    <property type="molecule type" value="Genomic_DNA"/>
</dbReference>
<name>A0A8H6FZC6_9LECA</name>
<sequence>MSLKSDSFPSSAAFDAINSSLQSDDAERKDAVKKGNAVFAFTLKNKEGQTDSWYIDLKEKGEVAKGEAPSGKKADVTLSLSDDDFAKLVSGKTQAQRLFMSGKLKIKGDVMKATKMEPVLKKAQTKAKL</sequence>
<dbReference type="Proteomes" id="UP000578531">
    <property type="component" value="Unassembled WGS sequence"/>
</dbReference>
<dbReference type="PANTHER" id="PTHR10094">
    <property type="entry name" value="STEROL CARRIER PROTEIN 2 SCP-2 FAMILY PROTEIN"/>
    <property type="match status" value="1"/>
</dbReference>
<protein>
    <recommendedName>
        <fullName evidence="1">SCP2 domain-containing protein</fullName>
    </recommendedName>
</protein>
<dbReference type="Gene3D" id="3.30.1050.10">
    <property type="entry name" value="SCP2 sterol-binding domain"/>
    <property type="match status" value="1"/>
</dbReference>
<dbReference type="GeneID" id="59286152"/>
<evidence type="ECO:0000313" key="3">
    <source>
        <dbReference type="Proteomes" id="UP000578531"/>
    </source>
</evidence>
<evidence type="ECO:0000259" key="1">
    <source>
        <dbReference type="Pfam" id="PF02036"/>
    </source>
</evidence>
<keyword evidence="3" id="KW-1185">Reference proteome</keyword>